<evidence type="ECO:0000256" key="3">
    <source>
        <dbReference type="ARBA" id="ARBA00022448"/>
    </source>
</evidence>
<evidence type="ECO:0000313" key="14">
    <source>
        <dbReference type="Proteomes" id="UP001164374"/>
    </source>
</evidence>
<dbReference type="Gene3D" id="2.40.160.10">
    <property type="entry name" value="Porin"/>
    <property type="match status" value="1"/>
</dbReference>
<evidence type="ECO:0000256" key="9">
    <source>
        <dbReference type="ARBA" id="ARBA00023136"/>
    </source>
</evidence>
<evidence type="ECO:0000259" key="12">
    <source>
        <dbReference type="Pfam" id="PF13609"/>
    </source>
</evidence>
<evidence type="ECO:0000256" key="8">
    <source>
        <dbReference type="ARBA" id="ARBA00023114"/>
    </source>
</evidence>
<keyword evidence="9" id="KW-0472">Membrane</keyword>
<dbReference type="AlphaFoldDB" id="A0AAE3I6E2"/>
<evidence type="ECO:0000256" key="10">
    <source>
        <dbReference type="ARBA" id="ARBA00023237"/>
    </source>
</evidence>
<dbReference type="GO" id="GO:0046930">
    <property type="term" value="C:pore complex"/>
    <property type="evidence" value="ECO:0007669"/>
    <property type="project" value="UniProtKB-KW"/>
</dbReference>
<accession>A0AAE3I6E2</accession>
<dbReference type="CDD" id="cd00342">
    <property type="entry name" value="gram_neg_porins"/>
    <property type="match status" value="1"/>
</dbReference>
<dbReference type="EMBL" id="JAOCQJ010000004">
    <property type="protein sequence ID" value="MCT7317468.1"/>
    <property type="molecule type" value="Genomic_DNA"/>
</dbReference>
<keyword evidence="6 11" id="KW-0732">Signal</keyword>
<evidence type="ECO:0000313" key="13">
    <source>
        <dbReference type="EMBL" id="MCT7317468.1"/>
    </source>
</evidence>
<sequence>MRSNSITRKAITVPVVLATSLAGTAYAQSSVTLFGTVDMALAHGSGSISNLNQMASGDLAASRIGFRGQDDLGGSLKAGFWLESGVNADTGTGQATNINNQSTGITGNGGLTFNRRSTISVGSNWGEIRLGREYVPQYMNLAVLDPFDLGGSGGSQVLNSAITGPTTVRASNSISYLYGHSFNASSIGYGPQGFSGSGFQFNAMYYMGENPSGTPTSKDGNGFGVRAGYSTGTFTVAGAVSRARYAAGDVRQNNAGASYDFGVVCAMGMYEWDKNGPVSARGWLVGAKIPAGAGAIRIAYSRYSTDAASSPTAKKWALGYVYTMSKRTALYTAIAHVGNGGTSASALDGAVTAPGKSSNGFDIGIRHNF</sequence>
<comment type="subunit">
    <text evidence="2">Homotrimer.</text>
</comment>
<dbReference type="RefSeq" id="WP_260800161.1">
    <property type="nucleotide sequence ID" value="NZ_JAOCQJ010000004.1"/>
</dbReference>
<name>A0AAE3I6E2_9RALS</name>
<dbReference type="SUPFAM" id="SSF56935">
    <property type="entry name" value="Porins"/>
    <property type="match status" value="1"/>
</dbReference>
<dbReference type="GO" id="GO:0006811">
    <property type="term" value="P:monoatomic ion transport"/>
    <property type="evidence" value="ECO:0007669"/>
    <property type="project" value="UniProtKB-KW"/>
</dbReference>
<dbReference type="InterPro" id="IPR023614">
    <property type="entry name" value="Porin_dom_sf"/>
</dbReference>
<organism evidence="13 14">
    <name type="scientific">Ralstonia mojiangensis</name>
    <dbReference type="NCBI Taxonomy" id="2953895"/>
    <lineage>
        <taxon>Bacteria</taxon>
        <taxon>Pseudomonadati</taxon>
        <taxon>Pseudomonadota</taxon>
        <taxon>Betaproteobacteria</taxon>
        <taxon>Burkholderiales</taxon>
        <taxon>Burkholderiaceae</taxon>
        <taxon>Ralstonia</taxon>
    </lineage>
</organism>
<evidence type="ECO:0000256" key="4">
    <source>
        <dbReference type="ARBA" id="ARBA00022452"/>
    </source>
</evidence>
<protein>
    <submittedName>
        <fullName evidence="13">Porin</fullName>
    </submittedName>
</protein>
<proteinExistence type="predicted"/>
<dbReference type="InterPro" id="IPR033900">
    <property type="entry name" value="Gram_neg_porin_domain"/>
</dbReference>
<dbReference type="PANTHER" id="PTHR34501:SF9">
    <property type="entry name" value="MAJOR OUTER MEMBRANE PROTEIN P.IA"/>
    <property type="match status" value="1"/>
</dbReference>
<dbReference type="Pfam" id="PF13609">
    <property type="entry name" value="Porin_4"/>
    <property type="match status" value="1"/>
</dbReference>
<reference evidence="13" key="2">
    <citation type="submission" date="2023-02" db="EMBL/GenBank/DDBJ databases">
        <authorList>
            <person name="Lu C.-H."/>
        </authorList>
    </citation>
    <scope>NUCLEOTIDE SEQUENCE</scope>
    <source>
        <strain evidence="13">22TCCZM01-4</strain>
    </source>
</reference>
<feature type="chain" id="PRO_5042074415" evidence="11">
    <location>
        <begin position="28"/>
        <end position="369"/>
    </location>
</feature>
<comment type="caution">
    <text evidence="13">The sequence shown here is derived from an EMBL/GenBank/DDBJ whole genome shotgun (WGS) entry which is preliminary data.</text>
</comment>
<keyword evidence="7" id="KW-0406">Ion transport</keyword>
<keyword evidence="8" id="KW-0626">Porin</keyword>
<keyword evidence="10" id="KW-0998">Cell outer membrane</keyword>
<evidence type="ECO:0000256" key="5">
    <source>
        <dbReference type="ARBA" id="ARBA00022692"/>
    </source>
</evidence>
<dbReference type="GO" id="GO:0009279">
    <property type="term" value="C:cell outer membrane"/>
    <property type="evidence" value="ECO:0007669"/>
    <property type="project" value="UniProtKB-SubCell"/>
</dbReference>
<feature type="domain" description="Porin" evidence="12">
    <location>
        <begin position="16"/>
        <end position="341"/>
    </location>
</feature>
<dbReference type="GO" id="GO:0015288">
    <property type="term" value="F:porin activity"/>
    <property type="evidence" value="ECO:0007669"/>
    <property type="project" value="UniProtKB-KW"/>
</dbReference>
<reference evidence="13" key="1">
    <citation type="journal article" date="2023" name="Front. Microbiol.">
        <title>Ralstonia chuxiongensis sp. nov., Ralstonia mojiangensis sp. nov., and Ralstonia soli sp. nov., isolated from tobacco fields, are three novel species in the family Burkholderiaceae.</title>
        <authorList>
            <person name="Lu C.H."/>
            <person name="Zhang Y.Y."/>
            <person name="Jiang N."/>
            <person name="Chen W."/>
            <person name="Shao X."/>
            <person name="Zhao Z.M."/>
            <person name="Lu W.L."/>
            <person name="Hu X."/>
            <person name="Xi Y.X."/>
            <person name="Zou S.Y."/>
            <person name="Wei Q.J."/>
            <person name="Lin Z.L."/>
            <person name="Gong L."/>
            <person name="Gai X.T."/>
            <person name="Zhang L.Q."/>
            <person name="Li J.Y."/>
            <person name="Jin Y."/>
            <person name="Xia Z.Y."/>
        </authorList>
    </citation>
    <scope>NUCLEOTIDE SEQUENCE</scope>
    <source>
        <strain evidence="13">22TCCZM01-4</strain>
    </source>
</reference>
<evidence type="ECO:0000256" key="11">
    <source>
        <dbReference type="SAM" id="SignalP"/>
    </source>
</evidence>
<keyword evidence="5" id="KW-0812">Transmembrane</keyword>
<comment type="subcellular location">
    <subcellularLocation>
        <location evidence="1">Cell outer membrane</location>
        <topology evidence="1">Multi-pass membrane protein</topology>
    </subcellularLocation>
</comment>
<keyword evidence="3" id="KW-0813">Transport</keyword>
<gene>
    <name evidence="13" type="ORF">N5I87_15790</name>
</gene>
<dbReference type="InterPro" id="IPR050298">
    <property type="entry name" value="Gram-neg_bact_OMP"/>
</dbReference>
<evidence type="ECO:0000256" key="6">
    <source>
        <dbReference type="ARBA" id="ARBA00022729"/>
    </source>
</evidence>
<evidence type="ECO:0000256" key="7">
    <source>
        <dbReference type="ARBA" id="ARBA00023065"/>
    </source>
</evidence>
<dbReference type="PANTHER" id="PTHR34501">
    <property type="entry name" value="PROTEIN YDDL-RELATED"/>
    <property type="match status" value="1"/>
</dbReference>
<evidence type="ECO:0000256" key="1">
    <source>
        <dbReference type="ARBA" id="ARBA00004571"/>
    </source>
</evidence>
<feature type="signal peptide" evidence="11">
    <location>
        <begin position="1"/>
        <end position="27"/>
    </location>
</feature>
<dbReference type="Proteomes" id="UP001164374">
    <property type="component" value="Unassembled WGS sequence"/>
</dbReference>
<keyword evidence="4" id="KW-1134">Transmembrane beta strand</keyword>
<evidence type="ECO:0000256" key="2">
    <source>
        <dbReference type="ARBA" id="ARBA00011233"/>
    </source>
</evidence>